<feature type="region of interest" description="Disordered" evidence="1">
    <location>
        <begin position="839"/>
        <end position="883"/>
    </location>
</feature>
<reference evidence="3" key="1">
    <citation type="submission" date="2021-07" db="EMBL/GenBank/DDBJ databases">
        <title>Draft genome of Mortierella alpina, strain LL118, isolated from an aspen leaf litter sample.</title>
        <authorList>
            <person name="Yang S."/>
            <person name="Vinatzer B.A."/>
        </authorList>
    </citation>
    <scope>NUCLEOTIDE SEQUENCE</scope>
    <source>
        <strain evidence="3">LL118</strain>
    </source>
</reference>
<feature type="compositionally biased region" description="Polar residues" evidence="1">
    <location>
        <begin position="165"/>
        <end position="176"/>
    </location>
</feature>
<feature type="region of interest" description="Disordered" evidence="1">
    <location>
        <begin position="280"/>
        <end position="341"/>
    </location>
</feature>
<feature type="region of interest" description="Disordered" evidence="1">
    <location>
        <begin position="355"/>
        <end position="390"/>
    </location>
</feature>
<feature type="compositionally biased region" description="Polar residues" evidence="1">
    <location>
        <begin position="356"/>
        <end position="365"/>
    </location>
</feature>
<organism evidence="3 4">
    <name type="scientific">Mortierella alpina</name>
    <name type="common">Oleaginous fungus</name>
    <name type="synonym">Mortierella renispora</name>
    <dbReference type="NCBI Taxonomy" id="64518"/>
    <lineage>
        <taxon>Eukaryota</taxon>
        <taxon>Fungi</taxon>
        <taxon>Fungi incertae sedis</taxon>
        <taxon>Mucoromycota</taxon>
        <taxon>Mortierellomycotina</taxon>
        <taxon>Mortierellomycetes</taxon>
        <taxon>Mortierellales</taxon>
        <taxon>Mortierellaceae</taxon>
        <taxon>Mortierella</taxon>
    </lineage>
</organism>
<feature type="region of interest" description="Disordered" evidence="1">
    <location>
        <begin position="155"/>
        <end position="232"/>
    </location>
</feature>
<keyword evidence="2" id="KW-0472">Membrane</keyword>
<accession>A0A9P8A747</accession>
<dbReference type="AlphaFoldDB" id="A0A9P8A747"/>
<name>A0A9P8A747_MORAP</name>
<feature type="compositionally biased region" description="Low complexity" evidence="1">
    <location>
        <begin position="311"/>
        <end position="324"/>
    </location>
</feature>
<gene>
    <name evidence="3" type="ORF">KVV02_001343</name>
</gene>
<feature type="compositionally biased region" description="Low complexity" evidence="1">
    <location>
        <begin position="177"/>
        <end position="203"/>
    </location>
</feature>
<dbReference type="EMBL" id="JAIFTL010000098">
    <property type="protein sequence ID" value="KAG9323502.1"/>
    <property type="molecule type" value="Genomic_DNA"/>
</dbReference>
<sequence>MPSSHDQQEQQEPVQQQVYERPSSSGHKDDSAVLEDQGVGEPSSANMQETLSPLQSERTAQTPPTPAAPPAARVQPGSVTIDVSEAMPKPPAYDHGGASPASRQDSGHRSSIHFQPPNADRQHPPSSGVTPPQSQSGYRRPFLEEDELPEYMTLSRAGPPFKIPASQSTTYTITPSQGPVEFQQQPHQQPSVPVLQPPANARPPRTRAQRPISSVHTTPGAIGQHEGSHRQHGGAWTLEYWVDDTITYLCYLMDPKLSATTALVPRHLVDNVRSSQNRVSSLAEVAQPPAQTLQSSLSNISRTVSTPPPQEQQQQGRHLSQQSSNIGPDQPRSGHFEAGGSNNVSIADVAIHGHTEQGNNSLSNDSSEHSGLERVPTGHIRGRPPPLNRSRNAATLTFMSAEQADDADTMMVGVGRHRGMGAVVIRVPRAGPAVGSPTPEPASEPTATIQVDTLDPTPEPSGETGRAEVQLVESDDTIANPSDERVSIERGFGSLPPVHHVRINDGYPGEEADTMLAHVMDLQTEEGDRALPSVHSNAFNNALTSEFFKSPTFAFVSAEDPQTWIWWSSHHESNLQRCRQEGPHEEVMMWWRTRIDFNSRESKARRRREKVKRMQRGIALDAPLGFRGRWQRFLSLQSSTPHQESMEITMRVRGLYYSWREETPELGYVSQTAHEQPHPGSQSGTVRWNGEIPLSEISPQTWVNSDKMRLFTLVRDDSLVMGQRVKGGPVAEMWIHEGGALEAQDLTGDPLATIPTYQSVMAPPFGDSSEGIAGGEFGAGVATTGAGSGATEGNEPASFIRSGSSSVISNNGTTANTFMTDVSAFTGGPVRSTIASTFNHPAASDRPSSAPSLVGRESVSSSSTRPPGSVAGSSSDESGFASSFPSKLRHRKCVIRVIQGLNPEVETFALSTGPRLPELFDLYTDQSLPGPSRKAFVCALTTFGILVVIAFTAIAFVSR</sequence>
<feature type="region of interest" description="Disordered" evidence="1">
    <location>
        <begin position="431"/>
        <end position="464"/>
    </location>
</feature>
<protein>
    <submittedName>
        <fullName evidence="3">Uncharacterized protein</fullName>
    </submittedName>
</protein>
<feature type="compositionally biased region" description="Polar residues" evidence="1">
    <location>
        <begin position="43"/>
        <end position="58"/>
    </location>
</feature>
<evidence type="ECO:0000313" key="4">
    <source>
        <dbReference type="Proteomes" id="UP000717515"/>
    </source>
</evidence>
<feature type="region of interest" description="Disordered" evidence="1">
    <location>
        <begin position="783"/>
        <end position="802"/>
    </location>
</feature>
<proteinExistence type="predicted"/>
<feature type="transmembrane region" description="Helical" evidence="2">
    <location>
        <begin position="934"/>
        <end position="957"/>
    </location>
</feature>
<evidence type="ECO:0000313" key="3">
    <source>
        <dbReference type="EMBL" id="KAG9323502.1"/>
    </source>
</evidence>
<evidence type="ECO:0000256" key="1">
    <source>
        <dbReference type="SAM" id="MobiDB-lite"/>
    </source>
</evidence>
<keyword evidence="2" id="KW-1133">Transmembrane helix</keyword>
<dbReference type="Proteomes" id="UP000717515">
    <property type="component" value="Unassembled WGS sequence"/>
</dbReference>
<feature type="compositionally biased region" description="Polar residues" evidence="1">
    <location>
        <begin position="289"/>
        <end position="305"/>
    </location>
</feature>
<comment type="caution">
    <text evidence="3">The sequence shown here is derived from an EMBL/GenBank/DDBJ whole genome shotgun (WGS) entry which is preliminary data.</text>
</comment>
<feature type="compositionally biased region" description="Polar residues" evidence="1">
    <location>
        <begin position="124"/>
        <end position="137"/>
    </location>
</feature>
<keyword evidence="2" id="KW-0812">Transmembrane</keyword>
<feature type="region of interest" description="Disordered" evidence="1">
    <location>
        <begin position="1"/>
        <end position="139"/>
    </location>
</feature>
<evidence type="ECO:0000256" key="2">
    <source>
        <dbReference type="SAM" id="Phobius"/>
    </source>
</evidence>
<feature type="compositionally biased region" description="Low complexity" evidence="1">
    <location>
        <begin position="841"/>
        <end position="883"/>
    </location>
</feature>